<keyword evidence="6" id="KW-1185">Reference proteome</keyword>
<keyword evidence="2 3" id="KW-0802">TPR repeat</keyword>
<dbReference type="PROSITE" id="PS50293">
    <property type="entry name" value="TPR_REGION"/>
    <property type="match status" value="1"/>
</dbReference>
<dbReference type="InterPro" id="IPR011990">
    <property type="entry name" value="TPR-like_helical_dom_sf"/>
</dbReference>
<evidence type="ECO:0000256" key="2">
    <source>
        <dbReference type="ARBA" id="ARBA00022803"/>
    </source>
</evidence>
<feature type="chain" id="PRO_5002949099" evidence="4">
    <location>
        <begin position="23"/>
        <end position="225"/>
    </location>
</feature>
<dbReference type="HOGENOM" id="CLU_092366_1_0_6"/>
<dbReference type="GO" id="GO:0035269">
    <property type="term" value="P:protein O-linked glycosylation via mannose"/>
    <property type="evidence" value="ECO:0007669"/>
    <property type="project" value="TreeGrafter"/>
</dbReference>
<dbReference type="SMART" id="SM00028">
    <property type="entry name" value="TPR"/>
    <property type="match status" value="4"/>
</dbReference>
<dbReference type="PANTHER" id="PTHR44227:SF3">
    <property type="entry name" value="PROTEIN O-MANNOSYL-TRANSFERASE TMTC4"/>
    <property type="match status" value="1"/>
</dbReference>
<evidence type="ECO:0000256" key="1">
    <source>
        <dbReference type="ARBA" id="ARBA00022737"/>
    </source>
</evidence>
<keyword evidence="1" id="KW-0677">Repeat</keyword>
<dbReference type="InterPro" id="IPR019734">
    <property type="entry name" value="TPR_rpt"/>
</dbReference>
<dbReference type="PANTHER" id="PTHR44227">
    <property type="match status" value="1"/>
</dbReference>
<dbReference type="Pfam" id="PF13424">
    <property type="entry name" value="TPR_12"/>
    <property type="match status" value="1"/>
</dbReference>
<dbReference type="AlphaFoldDB" id="C5BSC7"/>
<dbReference type="Gene3D" id="1.25.40.10">
    <property type="entry name" value="Tetratricopeptide repeat domain"/>
    <property type="match status" value="1"/>
</dbReference>
<keyword evidence="4" id="KW-0732">Signal</keyword>
<organism evidence="5 6">
    <name type="scientific">Teredinibacter turnerae (strain ATCC 39867 / T7901)</name>
    <dbReference type="NCBI Taxonomy" id="377629"/>
    <lineage>
        <taxon>Bacteria</taxon>
        <taxon>Pseudomonadati</taxon>
        <taxon>Pseudomonadota</taxon>
        <taxon>Gammaproteobacteria</taxon>
        <taxon>Cellvibrionales</taxon>
        <taxon>Cellvibrionaceae</taxon>
        <taxon>Teredinibacter</taxon>
    </lineage>
</organism>
<name>C5BSC7_TERTT</name>
<gene>
    <name evidence="5" type="ordered locus">TERTU_3745</name>
</gene>
<feature type="repeat" description="TPR" evidence="3">
    <location>
        <begin position="132"/>
        <end position="165"/>
    </location>
</feature>
<proteinExistence type="predicted"/>
<dbReference type="PROSITE" id="PS51257">
    <property type="entry name" value="PROKAR_LIPOPROTEIN"/>
    <property type="match status" value="1"/>
</dbReference>
<dbReference type="eggNOG" id="COG0457">
    <property type="taxonomic scope" value="Bacteria"/>
</dbReference>
<feature type="signal peptide" evidence="4">
    <location>
        <begin position="1"/>
        <end position="22"/>
    </location>
</feature>
<protein>
    <submittedName>
        <fullName evidence="5">Tetratricopeptide repeat protein</fullName>
    </submittedName>
</protein>
<evidence type="ECO:0000313" key="6">
    <source>
        <dbReference type="Proteomes" id="UP000009080"/>
    </source>
</evidence>
<dbReference type="GO" id="GO:0000030">
    <property type="term" value="F:mannosyltransferase activity"/>
    <property type="evidence" value="ECO:0007669"/>
    <property type="project" value="TreeGrafter"/>
</dbReference>
<dbReference type="InterPro" id="IPR052346">
    <property type="entry name" value="O-mannosyl-transferase_TMTC"/>
</dbReference>
<accession>C5BSC7</accession>
<dbReference type="GO" id="GO:0030968">
    <property type="term" value="P:endoplasmic reticulum unfolded protein response"/>
    <property type="evidence" value="ECO:0007669"/>
    <property type="project" value="TreeGrafter"/>
</dbReference>
<evidence type="ECO:0000256" key="3">
    <source>
        <dbReference type="PROSITE-ProRule" id="PRU00339"/>
    </source>
</evidence>
<dbReference type="RefSeq" id="WP_015817663.1">
    <property type="nucleotide sequence ID" value="NC_012997.1"/>
</dbReference>
<dbReference type="KEGG" id="ttu:TERTU_3745"/>
<dbReference type="Proteomes" id="UP000009080">
    <property type="component" value="Chromosome"/>
</dbReference>
<dbReference type="STRING" id="377629.TERTU_3745"/>
<dbReference type="OrthoDB" id="255821at2"/>
<evidence type="ECO:0000256" key="4">
    <source>
        <dbReference type="SAM" id="SignalP"/>
    </source>
</evidence>
<dbReference type="PROSITE" id="PS50005">
    <property type="entry name" value="TPR"/>
    <property type="match status" value="1"/>
</dbReference>
<dbReference type="SUPFAM" id="SSF48452">
    <property type="entry name" value="TPR-like"/>
    <property type="match status" value="1"/>
</dbReference>
<reference evidence="5 6" key="1">
    <citation type="journal article" date="2009" name="PLoS ONE">
        <title>The complete genome of Teredinibacter turnerae T7901: an intracellular endosymbiont of marine wood-boring bivalves (shipworms).</title>
        <authorList>
            <person name="Yang J.C."/>
            <person name="Madupu R."/>
            <person name="Durkin A.S."/>
            <person name="Ekborg N.A."/>
            <person name="Pedamallu C.S."/>
            <person name="Hostetler J.B."/>
            <person name="Radune D."/>
            <person name="Toms B.S."/>
            <person name="Henrissat B."/>
            <person name="Coutinho P.M."/>
            <person name="Schwarz S."/>
            <person name="Field L."/>
            <person name="Trindade-Silva A.E."/>
            <person name="Soares C.A.G."/>
            <person name="Elshahawi S."/>
            <person name="Hanora A."/>
            <person name="Schmidt E.W."/>
            <person name="Haygood M.G."/>
            <person name="Posfai J."/>
            <person name="Benner J."/>
            <person name="Madinger C."/>
            <person name="Nove J."/>
            <person name="Anton B."/>
            <person name="Chaudhary K."/>
            <person name="Foster J."/>
            <person name="Holman A."/>
            <person name="Kumar S."/>
            <person name="Lessard P.A."/>
            <person name="Luyten Y.A."/>
            <person name="Slatko B."/>
            <person name="Wood N."/>
            <person name="Wu B."/>
            <person name="Teplitski M."/>
            <person name="Mougous J.D."/>
            <person name="Ward N."/>
            <person name="Eisen J.A."/>
            <person name="Badger J.H."/>
            <person name="Distel D.L."/>
        </authorList>
    </citation>
    <scope>NUCLEOTIDE SEQUENCE [LARGE SCALE GENOMIC DNA]</scope>
    <source>
        <strain evidence="6">ATCC 39867 / T7901</strain>
    </source>
</reference>
<dbReference type="EMBL" id="CP001614">
    <property type="protein sequence ID" value="ACR11551.1"/>
    <property type="molecule type" value="Genomic_DNA"/>
</dbReference>
<sequence>MACTKRLLIIALAVVLSACEMAGKKAVDSAADETEVQSESDGTEKIAALPNPYLAQSVDVPREAAAEFNRALTAMENGDWEKAEGMLFLLTETWPNLSGPWVNLGIAQAQQKKWQDAEASFTKAINVNTLNGDAYTHLGVLYREQGKFAEAETTYLKALEVWPHNPDALRNLGILYDLYMGKLAQALAQYQLLAKILPEEDRKLKGWIIDLERRVEDAQPEAATE</sequence>
<evidence type="ECO:0000313" key="5">
    <source>
        <dbReference type="EMBL" id="ACR11551.1"/>
    </source>
</evidence>